<keyword evidence="2" id="KW-0808">Transferase</keyword>
<name>A0A1F7W6J7_9BACT</name>
<dbReference type="NCBIfam" id="TIGR01208">
    <property type="entry name" value="rmlA_long"/>
    <property type="match status" value="1"/>
</dbReference>
<evidence type="ECO:0000313" key="3">
    <source>
        <dbReference type="Proteomes" id="UP000176501"/>
    </source>
</evidence>
<protein>
    <submittedName>
        <fullName evidence="2">Glucose-1-phosphate thymidylyltransferase</fullName>
    </submittedName>
</protein>
<dbReference type="Gene3D" id="3.90.550.10">
    <property type="entry name" value="Spore Coat Polysaccharide Biosynthesis Protein SpsA, Chain A"/>
    <property type="match status" value="1"/>
</dbReference>
<dbReference type="InterPro" id="IPR029044">
    <property type="entry name" value="Nucleotide-diphossugar_trans"/>
</dbReference>
<evidence type="ECO:0000259" key="1">
    <source>
        <dbReference type="Pfam" id="PF00483"/>
    </source>
</evidence>
<dbReference type="Pfam" id="PF00483">
    <property type="entry name" value="NTP_transferase"/>
    <property type="match status" value="1"/>
</dbReference>
<dbReference type="PANTHER" id="PTHR42883">
    <property type="entry name" value="GLUCOSE-1-PHOSPHATE THYMIDYLTRANSFERASE"/>
    <property type="match status" value="1"/>
</dbReference>
<dbReference type="InterPro" id="IPR005835">
    <property type="entry name" value="NTP_transferase_dom"/>
</dbReference>
<dbReference type="AlphaFoldDB" id="A0A1F7W6J7"/>
<feature type="domain" description="Nucleotidyl transferase" evidence="1">
    <location>
        <begin position="2"/>
        <end position="235"/>
    </location>
</feature>
<accession>A0A1F7W6J7</accession>
<dbReference type="SUPFAM" id="SSF53448">
    <property type="entry name" value="Nucleotide-diphospho-sugar transferases"/>
    <property type="match status" value="1"/>
</dbReference>
<dbReference type="Proteomes" id="UP000176501">
    <property type="component" value="Unassembled WGS sequence"/>
</dbReference>
<sequence length="361" mass="39428">MKALIAAGGHATRLRPITWTTNKHLIPLANKPMLWHVIDKIVAAGISDIIINVNPGEVESMRAAFGDGSYWHAHLTYLEQVGGAQGVAHVVANAEEHLRGHKFLFFLGDNIILGSINKFVERFQNEGLDCMLAFSRVKDPQRFGVPEFNDDGSLRRILEKPCEPPSDFAVTGIYLYNEDYFEAFHSIGPSSRGEYEISDINTWYIQSGKKVGYEEITGWWKDTGTPDALLEGNALVMDCLDRASFVVEGTVEDGAQIQGDVKVGVGTCIAADCLVRGPVTIGENCTIAGSYIGPYTSIGNNVTVKDSEVEHSVVFSGATIDTTERICSSLIGLNATLVDARRTHPKTAHRLIIGDNSFVEL</sequence>
<dbReference type="GO" id="GO:0016740">
    <property type="term" value="F:transferase activity"/>
    <property type="evidence" value="ECO:0007669"/>
    <property type="project" value="UniProtKB-KW"/>
</dbReference>
<proteinExistence type="predicted"/>
<comment type="caution">
    <text evidence="2">The sequence shown here is derived from an EMBL/GenBank/DDBJ whole genome shotgun (WGS) entry which is preliminary data.</text>
</comment>
<reference evidence="2 3" key="1">
    <citation type="journal article" date="2016" name="Nat. Commun.">
        <title>Thousands of microbial genomes shed light on interconnected biogeochemical processes in an aquifer system.</title>
        <authorList>
            <person name="Anantharaman K."/>
            <person name="Brown C.T."/>
            <person name="Hug L.A."/>
            <person name="Sharon I."/>
            <person name="Castelle C.J."/>
            <person name="Probst A.J."/>
            <person name="Thomas B.C."/>
            <person name="Singh A."/>
            <person name="Wilkins M.J."/>
            <person name="Karaoz U."/>
            <person name="Brodie E.L."/>
            <person name="Williams K.H."/>
            <person name="Hubbard S.S."/>
            <person name="Banfield J.F."/>
        </authorList>
    </citation>
    <scope>NUCLEOTIDE SEQUENCE [LARGE SCALE GENOMIC DNA]</scope>
</reference>
<dbReference type="Gene3D" id="2.160.10.10">
    <property type="entry name" value="Hexapeptide repeat proteins"/>
    <property type="match status" value="1"/>
</dbReference>
<gene>
    <name evidence="2" type="ORF">A2304_01695</name>
</gene>
<dbReference type="PANTHER" id="PTHR42883:SF2">
    <property type="entry name" value="THYMIDYLYLTRANSFERASE"/>
    <property type="match status" value="1"/>
</dbReference>
<evidence type="ECO:0000313" key="2">
    <source>
        <dbReference type="EMBL" id="OGL98390.1"/>
    </source>
</evidence>
<dbReference type="EMBL" id="MGFE01000020">
    <property type="protein sequence ID" value="OGL98390.1"/>
    <property type="molecule type" value="Genomic_DNA"/>
</dbReference>
<dbReference type="InterPro" id="IPR005908">
    <property type="entry name" value="G1P_thy_trans_l"/>
</dbReference>
<organism evidence="2 3">
    <name type="scientific">Candidatus Uhrbacteria bacterium RIFOXYB2_FULL_57_15</name>
    <dbReference type="NCBI Taxonomy" id="1802422"/>
    <lineage>
        <taxon>Bacteria</taxon>
        <taxon>Candidatus Uhriibacteriota</taxon>
    </lineage>
</organism>